<evidence type="ECO:0000256" key="2">
    <source>
        <dbReference type="ARBA" id="ARBA00023015"/>
    </source>
</evidence>
<dbReference type="STRING" id="290397.Adeh_3204"/>
<dbReference type="PROSITE" id="PS50931">
    <property type="entry name" value="HTH_LYSR"/>
    <property type="match status" value="1"/>
</dbReference>
<accession>Q2IEG3</accession>
<evidence type="ECO:0000256" key="1">
    <source>
        <dbReference type="ARBA" id="ARBA00009437"/>
    </source>
</evidence>
<dbReference type="InterPro" id="IPR036390">
    <property type="entry name" value="WH_DNA-bd_sf"/>
</dbReference>
<dbReference type="FunFam" id="1.10.10.10:FF:000001">
    <property type="entry name" value="LysR family transcriptional regulator"/>
    <property type="match status" value="1"/>
</dbReference>
<dbReference type="eggNOG" id="COG0583">
    <property type="taxonomic scope" value="Bacteria"/>
</dbReference>
<keyword evidence="3" id="KW-0238">DNA-binding</keyword>
<dbReference type="GO" id="GO:0003700">
    <property type="term" value="F:DNA-binding transcription factor activity"/>
    <property type="evidence" value="ECO:0007669"/>
    <property type="project" value="InterPro"/>
</dbReference>
<evidence type="ECO:0000256" key="3">
    <source>
        <dbReference type="ARBA" id="ARBA00023125"/>
    </source>
</evidence>
<dbReference type="Gene3D" id="1.10.10.10">
    <property type="entry name" value="Winged helix-like DNA-binding domain superfamily/Winged helix DNA-binding domain"/>
    <property type="match status" value="1"/>
</dbReference>
<dbReference type="Pfam" id="PF03466">
    <property type="entry name" value="LysR_substrate"/>
    <property type="match status" value="1"/>
</dbReference>
<keyword evidence="2" id="KW-0805">Transcription regulation</keyword>
<dbReference type="RefSeq" id="WP_011422254.1">
    <property type="nucleotide sequence ID" value="NC_007760.1"/>
</dbReference>
<reference evidence="6 7" key="1">
    <citation type="submission" date="2006-01" db="EMBL/GenBank/DDBJ databases">
        <title>Complete sequence of Anaeromyxobacter dehalogenans 2CP-C.</title>
        <authorList>
            <consortium name="US DOE Joint Genome Institute"/>
            <person name="Copeland A."/>
            <person name="Lucas S."/>
            <person name="Lapidus A."/>
            <person name="Barry K."/>
            <person name="Detter J.C."/>
            <person name="Glavina T."/>
            <person name="Hammon N."/>
            <person name="Israni S."/>
            <person name="Pitluck S."/>
            <person name="Brettin T."/>
            <person name="Bruce D."/>
            <person name="Han C."/>
            <person name="Tapia R."/>
            <person name="Gilna P."/>
            <person name="Kiss H."/>
            <person name="Schmutz J."/>
            <person name="Larimer F."/>
            <person name="Land M."/>
            <person name="Kyrpides N."/>
            <person name="Anderson I."/>
            <person name="Sanford R.A."/>
            <person name="Ritalahti K.M."/>
            <person name="Thomas H.S."/>
            <person name="Kirby J.R."/>
            <person name="Zhulin I.B."/>
            <person name="Loeffler F.E."/>
            <person name="Richardson P."/>
        </authorList>
    </citation>
    <scope>NUCLEOTIDE SEQUENCE [LARGE SCALE GENOMIC DNA]</scope>
    <source>
        <strain evidence="6 7">2CP-C</strain>
    </source>
</reference>
<dbReference type="SUPFAM" id="SSF53850">
    <property type="entry name" value="Periplasmic binding protein-like II"/>
    <property type="match status" value="1"/>
</dbReference>
<dbReference type="GO" id="GO:0006351">
    <property type="term" value="P:DNA-templated transcription"/>
    <property type="evidence" value="ECO:0007669"/>
    <property type="project" value="TreeGrafter"/>
</dbReference>
<evidence type="ECO:0000313" key="7">
    <source>
        <dbReference type="Proteomes" id="UP000001935"/>
    </source>
</evidence>
<dbReference type="SUPFAM" id="SSF46785">
    <property type="entry name" value="Winged helix' DNA-binding domain"/>
    <property type="match status" value="1"/>
</dbReference>
<dbReference type="HOGENOM" id="CLU_039613_16_1_7"/>
<dbReference type="OrthoDB" id="5504838at2"/>
<dbReference type="GO" id="GO:0043565">
    <property type="term" value="F:sequence-specific DNA binding"/>
    <property type="evidence" value="ECO:0007669"/>
    <property type="project" value="TreeGrafter"/>
</dbReference>
<dbReference type="PANTHER" id="PTHR30537">
    <property type="entry name" value="HTH-TYPE TRANSCRIPTIONAL REGULATOR"/>
    <property type="match status" value="1"/>
</dbReference>
<dbReference type="InterPro" id="IPR000847">
    <property type="entry name" value="LysR_HTH_N"/>
</dbReference>
<feature type="domain" description="HTH lysR-type" evidence="5">
    <location>
        <begin position="1"/>
        <end position="60"/>
    </location>
</feature>
<dbReference type="Gene3D" id="3.40.190.290">
    <property type="match status" value="1"/>
</dbReference>
<dbReference type="CDD" id="cd08474">
    <property type="entry name" value="PBP2_CrgA_like_5"/>
    <property type="match status" value="1"/>
</dbReference>
<sequence>MRSDLAALEAFLAVADNRSFRAAGQVLGVTSSAVSQAVHKLEERLGVQLFARTTRSVALTEAGEHLRAGLRPAFAQMRETVDSLGELKGRPAGLLRLNVSSVAEAIFSEGVLAAFLARHPGIRLDVAVDDTGTDIVKEGFDAGIQLGEVIAQDMVAVNVTREERQIVVASPRYLAAHGVPRRPRDLHKHACIGWRVYSRPAPYRWEFTSNGREIEVAIEARVDTNEMAVMVRLALDGVGIAAGLERTWAPHLASGKLVSVLDEYCPPFSGFFLYYPRRTRVPAKLRALIDFLKERRN</sequence>
<dbReference type="EMBL" id="CP000251">
    <property type="protein sequence ID" value="ABC82972.1"/>
    <property type="molecule type" value="Genomic_DNA"/>
</dbReference>
<dbReference type="InterPro" id="IPR005119">
    <property type="entry name" value="LysR_subst-bd"/>
</dbReference>
<evidence type="ECO:0000259" key="5">
    <source>
        <dbReference type="PROSITE" id="PS50931"/>
    </source>
</evidence>
<dbReference type="InterPro" id="IPR036388">
    <property type="entry name" value="WH-like_DNA-bd_sf"/>
</dbReference>
<dbReference type="Proteomes" id="UP000001935">
    <property type="component" value="Chromosome"/>
</dbReference>
<dbReference type="Pfam" id="PF00126">
    <property type="entry name" value="HTH_1"/>
    <property type="match status" value="1"/>
</dbReference>
<dbReference type="InterPro" id="IPR058163">
    <property type="entry name" value="LysR-type_TF_proteobact-type"/>
</dbReference>
<keyword evidence="4" id="KW-0804">Transcription</keyword>
<evidence type="ECO:0000256" key="4">
    <source>
        <dbReference type="ARBA" id="ARBA00023163"/>
    </source>
</evidence>
<gene>
    <name evidence="6" type="ordered locus">Adeh_3204</name>
</gene>
<dbReference type="PRINTS" id="PR00039">
    <property type="entry name" value="HTHLYSR"/>
</dbReference>
<organism evidence="6 7">
    <name type="scientific">Anaeromyxobacter dehalogenans (strain 2CP-C)</name>
    <dbReference type="NCBI Taxonomy" id="290397"/>
    <lineage>
        <taxon>Bacteria</taxon>
        <taxon>Pseudomonadati</taxon>
        <taxon>Myxococcota</taxon>
        <taxon>Myxococcia</taxon>
        <taxon>Myxococcales</taxon>
        <taxon>Cystobacterineae</taxon>
        <taxon>Anaeromyxobacteraceae</taxon>
        <taxon>Anaeromyxobacter</taxon>
    </lineage>
</organism>
<evidence type="ECO:0000313" key="6">
    <source>
        <dbReference type="EMBL" id="ABC82972.1"/>
    </source>
</evidence>
<comment type="similarity">
    <text evidence="1">Belongs to the LysR transcriptional regulatory family.</text>
</comment>
<protein>
    <submittedName>
        <fullName evidence="6">Transcriptional regulator, LysR family</fullName>
    </submittedName>
</protein>
<dbReference type="KEGG" id="ade:Adeh_3204"/>
<dbReference type="AlphaFoldDB" id="Q2IEG3"/>
<proteinExistence type="inferred from homology"/>
<dbReference type="PANTHER" id="PTHR30537:SF1">
    <property type="entry name" value="HTH-TYPE TRANSCRIPTIONAL REGULATOR PGRR"/>
    <property type="match status" value="1"/>
</dbReference>
<name>Q2IEG3_ANADE</name>